<evidence type="ECO:0000313" key="3">
    <source>
        <dbReference type="Proteomes" id="UP001595767"/>
    </source>
</evidence>
<keyword evidence="3" id="KW-1185">Reference proteome</keyword>
<protein>
    <submittedName>
        <fullName evidence="2">DUF5994 family protein</fullName>
    </submittedName>
</protein>
<organism evidence="2 3">
    <name type="scientific">Nocardia rhizosphaerae</name>
    <dbReference type="NCBI Taxonomy" id="1691571"/>
    <lineage>
        <taxon>Bacteria</taxon>
        <taxon>Bacillati</taxon>
        <taxon>Actinomycetota</taxon>
        <taxon>Actinomycetes</taxon>
        <taxon>Mycobacteriales</taxon>
        <taxon>Nocardiaceae</taxon>
        <taxon>Nocardia</taxon>
    </lineage>
</organism>
<name>A0ABV8LDD1_9NOCA</name>
<gene>
    <name evidence="2" type="ORF">ACFOW8_25105</name>
</gene>
<evidence type="ECO:0000256" key="1">
    <source>
        <dbReference type="SAM" id="MobiDB-lite"/>
    </source>
</evidence>
<proteinExistence type="predicted"/>
<dbReference type="EMBL" id="JBHSBA010000015">
    <property type="protein sequence ID" value="MFC4128208.1"/>
    <property type="molecule type" value="Genomic_DNA"/>
</dbReference>
<accession>A0ABV8LDD1</accession>
<dbReference type="Pfam" id="PF19457">
    <property type="entry name" value="DUF5994"/>
    <property type="match status" value="1"/>
</dbReference>
<comment type="caution">
    <text evidence="2">The sequence shown here is derived from an EMBL/GenBank/DDBJ whole genome shotgun (WGS) entry which is preliminary data.</text>
</comment>
<reference evidence="3" key="1">
    <citation type="journal article" date="2019" name="Int. J. Syst. Evol. Microbiol.">
        <title>The Global Catalogue of Microorganisms (GCM) 10K type strain sequencing project: providing services to taxonomists for standard genome sequencing and annotation.</title>
        <authorList>
            <consortium name="The Broad Institute Genomics Platform"/>
            <consortium name="The Broad Institute Genome Sequencing Center for Infectious Disease"/>
            <person name="Wu L."/>
            <person name="Ma J."/>
        </authorList>
    </citation>
    <scope>NUCLEOTIDE SEQUENCE [LARGE SCALE GENOMIC DNA]</scope>
    <source>
        <strain evidence="3">CGMCC 4.7204</strain>
    </source>
</reference>
<evidence type="ECO:0000313" key="2">
    <source>
        <dbReference type="EMBL" id="MFC4128208.1"/>
    </source>
</evidence>
<sequence>MTQKPSGQVPGPHADASLIWWPHGADLVAELPGLLARLEPRRGPIHRLSYNIGEWSATARTFDNRGHRVRLDGYHYMRPHTVDVLGVDGYRLRLRVVPADLDGESAEQRWESEGGAEPGGLNPRGRSGSR</sequence>
<dbReference type="Proteomes" id="UP001595767">
    <property type="component" value="Unassembled WGS sequence"/>
</dbReference>
<dbReference type="InterPro" id="IPR046036">
    <property type="entry name" value="DUF5994"/>
</dbReference>
<dbReference type="RefSeq" id="WP_378553943.1">
    <property type="nucleotide sequence ID" value="NZ_JBHSBA010000015.1"/>
</dbReference>
<feature type="region of interest" description="Disordered" evidence="1">
    <location>
        <begin position="104"/>
        <end position="130"/>
    </location>
</feature>